<keyword evidence="16" id="KW-0325">Glycoprotein</keyword>
<evidence type="ECO:0000313" key="25">
    <source>
        <dbReference type="EMBL" id="OXA53917.1"/>
    </source>
</evidence>
<comment type="function">
    <text evidence="22">Glycosyltransferase that generates the core 1 O-glycan Gal-beta1-3GalNAc-alpha1-Ser/Thr (T antigen), which is a precursor for many extended O-glycans in glycoproteins.</text>
</comment>
<evidence type="ECO:0000256" key="14">
    <source>
        <dbReference type="ARBA" id="ARBA00023136"/>
    </source>
</evidence>
<dbReference type="GO" id="GO:0016263">
    <property type="term" value="F:glycoprotein-N-acetylgalactosamine 3-beta-galactosyltransferase activity"/>
    <property type="evidence" value="ECO:0007669"/>
    <property type="project" value="UniProtKB-EC"/>
</dbReference>
<dbReference type="PANTHER" id="PTHR23033:SF14">
    <property type="entry name" value="GLYCOPROTEIN-N-ACETYLGALACTOSAMINE 3-BETA-GALACTOSYLTRANSFERASE 1-RELATED"/>
    <property type="match status" value="1"/>
</dbReference>
<keyword evidence="12" id="KW-0735">Signal-anchor</keyword>
<dbReference type="AlphaFoldDB" id="A0A226EA20"/>
<keyword evidence="10" id="KW-0479">Metal-binding</keyword>
<dbReference type="Proteomes" id="UP000198287">
    <property type="component" value="Unassembled WGS sequence"/>
</dbReference>
<dbReference type="Gene3D" id="3.90.550.50">
    <property type="match status" value="1"/>
</dbReference>
<evidence type="ECO:0000313" key="26">
    <source>
        <dbReference type="Proteomes" id="UP000198287"/>
    </source>
</evidence>
<reference evidence="25 26" key="1">
    <citation type="submission" date="2015-12" db="EMBL/GenBank/DDBJ databases">
        <title>The genome of Folsomia candida.</title>
        <authorList>
            <person name="Faddeeva A."/>
            <person name="Derks M.F."/>
            <person name="Anvar Y."/>
            <person name="Smit S."/>
            <person name="Van Straalen N."/>
            <person name="Roelofs D."/>
        </authorList>
    </citation>
    <scope>NUCLEOTIDE SEQUENCE [LARGE SCALE GENOMIC DNA]</scope>
    <source>
        <strain evidence="25 26">VU population</strain>
        <tissue evidence="25">Whole body</tissue>
    </source>
</reference>
<dbReference type="PANTHER" id="PTHR23033">
    <property type="entry name" value="BETA1,3-GALACTOSYLTRANSFERASE"/>
    <property type="match status" value="1"/>
</dbReference>
<evidence type="ECO:0000256" key="15">
    <source>
        <dbReference type="ARBA" id="ARBA00023157"/>
    </source>
</evidence>
<dbReference type="EC" id="2.4.1.122" evidence="6"/>
<evidence type="ECO:0000256" key="7">
    <source>
        <dbReference type="ARBA" id="ARBA00022676"/>
    </source>
</evidence>
<evidence type="ECO:0000256" key="1">
    <source>
        <dbReference type="ARBA" id="ARBA00001936"/>
    </source>
</evidence>
<accession>A0A226EA20</accession>
<evidence type="ECO:0000256" key="4">
    <source>
        <dbReference type="ARBA" id="ARBA00006462"/>
    </source>
</evidence>
<keyword evidence="9 23" id="KW-0812">Transmembrane</keyword>
<evidence type="ECO:0000259" key="24">
    <source>
        <dbReference type="Pfam" id="PF02434"/>
    </source>
</evidence>
<keyword evidence="26" id="KW-1185">Reference proteome</keyword>
<keyword evidence="11" id="KW-0547">Nucleotide-binding</keyword>
<evidence type="ECO:0000256" key="23">
    <source>
        <dbReference type="SAM" id="Phobius"/>
    </source>
</evidence>
<comment type="subunit">
    <text evidence="5">Homodimer; disulfide-linked.</text>
</comment>
<keyword evidence="8 25" id="KW-0808">Transferase</keyword>
<comment type="similarity">
    <text evidence="4">Belongs to the glycosyltransferase 31 family. Beta3-Gal-T subfamily.</text>
</comment>
<evidence type="ECO:0000256" key="22">
    <source>
        <dbReference type="ARBA" id="ARBA00059245"/>
    </source>
</evidence>
<evidence type="ECO:0000256" key="17">
    <source>
        <dbReference type="ARBA" id="ARBA00023211"/>
    </source>
</evidence>
<keyword evidence="13 23" id="KW-1133">Transmembrane helix</keyword>
<keyword evidence="15" id="KW-1015">Disulfide bond</keyword>
<evidence type="ECO:0000256" key="16">
    <source>
        <dbReference type="ARBA" id="ARBA00023180"/>
    </source>
</evidence>
<feature type="domain" description="Fringe-like glycosyltransferase" evidence="24">
    <location>
        <begin position="100"/>
        <end position="264"/>
    </location>
</feature>
<evidence type="ECO:0000256" key="18">
    <source>
        <dbReference type="ARBA" id="ARBA00040898"/>
    </source>
</evidence>
<sequence>MLTGRRERSFLPIILSMGILFVFGFVYVLNFSAYSSYPSNILELSSLTGLDVNDRNETDAHGSMTDAGPRSEVSRNLSYNEMYNEEAHRLSKKVKVLCWIMTNPVNHETKAVHVQRTWGKRCDKLLFMSSTADPKLPSIALPNVKEGRDFLWAKTKEAFKYVYKHHFGDADWFMKADDDTYVIMENLRFLLRDIDPQYPIYFGCKFKPHVKQGYMSGGAGYVLSKEALRRFVEDALPNGAKCRMDHKGSEDVEMGKCMVNVGVEAGDSRDHLGRYRFLPFLPERYIGHTPANESHGHWEYMYYPQEEGLGCCSDTAISFHYVNPNQMYVFGENKVKQFLLSSVLHAIRKWMRLNSDFDGTTFYFLYDKKQTCIFVVLFYLNL</sequence>
<evidence type="ECO:0000256" key="20">
    <source>
        <dbReference type="ARBA" id="ARBA00042009"/>
    </source>
</evidence>
<gene>
    <name evidence="25" type="ORF">Fcan01_10884</name>
</gene>
<comment type="pathway">
    <text evidence="3">Protein modification; protein glycosylation.</text>
</comment>
<evidence type="ECO:0000256" key="10">
    <source>
        <dbReference type="ARBA" id="ARBA00022723"/>
    </source>
</evidence>
<keyword evidence="14 23" id="KW-0472">Membrane</keyword>
<evidence type="ECO:0000256" key="3">
    <source>
        <dbReference type="ARBA" id="ARBA00004922"/>
    </source>
</evidence>
<dbReference type="InterPro" id="IPR003378">
    <property type="entry name" value="Fringe-like_glycosylTrfase"/>
</dbReference>
<dbReference type="GO" id="GO:0016020">
    <property type="term" value="C:membrane"/>
    <property type="evidence" value="ECO:0007669"/>
    <property type="project" value="UniProtKB-SubCell"/>
</dbReference>
<evidence type="ECO:0000256" key="2">
    <source>
        <dbReference type="ARBA" id="ARBA00004606"/>
    </source>
</evidence>
<dbReference type="GO" id="GO:0030145">
    <property type="term" value="F:manganese ion binding"/>
    <property type="evidence" value="ECO:0007669"/>
    <property type="project" value="UniProtKB-ARBA"/>
</dbReference>
<dbReference type="FunFam" id="3.90.550.50:FF:000017">
    <property type="entry name" value="Glycoprotein-N-acetylgalactosamine 3-beta-galactosyltransferase 1"/>
    <property type="match status" value="1"/>
</dbReference>
<dbReference type="EMBL" id="LNIX01000005">
    <property type="protein sequence ID" value="OXA53917.1"/>
    <property type="molecule type" value="Genomic_DNA"/>
</dbReference>
<organism evidence="25 26">
    <name type="scientific">Folsomia candida</name>
    <name type="common">Springtail</name>
    <dbReference type="NCBI Taxonomy" id="158441"/>
    <lineage>
        <taxon>Eukaryota</taxon>
        <taxon>Metazoa</taxon>
        <taxon>Ecdysozoa</taxon>
        <taxon>Arthropoda</taxon>
        <taxon>Hexapoda</taxon>
        <taxon>Collembola</taxon>
        <taxon>Entomobryomorpha</taxon>
        <taxon>Isotomoidea</taxon>
        <taxon>Isotomidae</taxon>
        <taxon>Proisotominae</taxon>
        <taxon>Folsomia</taxon>
    </lineage>
</organism>
<evidence type="ECO:0000256" key="11">
    <source>
        <dbReference type="ARBA" id="ARBA00022741"/>
    </source>
</evidence>
<evidence type="ECO:0000256" key="21">
    <source>
        <dbReference type="ARBA" id="ARBA00043065"/>
    </source>
</evidence>
<proteinExistence type="inferred from homology"/>
<feature type="transmembrane region" description="Helical" evidence="23">
    <location>
        <begin position="9"/>
        <end position="29"/>
    </location>
</feature>
<dbReference type="InterPro" id="IPR026050">
    <property type="entry name" value="C1GALT1/C1GALT1_chp1"/>
</dbReference>
<dbReference type="OrthoDB" id="414175at2759"/>
<dbReference type="UniPathway" id="UPA00378"/>
<evidence type="ECO:0000256" key="12">
    <source>
        <dbReference type="ARBA" id="ARBA00022968"/>
    </source>
</evidence>
<evidence type="ECO:0000256" key="9">
    <source>
        <dbReference type="ARBA" id="ARBA00022692"/>
    </source>
</evidence>
<evidence type="ECO:0000256" key="13">
    <source>
        <dbReference type="ARBA" id="ARBA00022989"/>
    </source>
</evidence>
<evidence type="ECO:0000256" key="5">
    <source>
        <dbReference type="ARBA" id="ARBA00011748"/>
    </source>
</evidence>
<comment type="subcellular location">
    <subcellularLocation>
        <location evidence="2">Membrane</location>
        <topology evidence="2">Single-pass type II membrane protein</topology>
    </subcellularLocation>
</comment>
<evidence type="ECO:0000256" key="19">
    <source>
        <dbReference type="ARBA" id="ARBA00041226"/>
    </source>
</evidence>
<evidence type="ECO:0000256" key="6">
    <source>
        <dbReference type="ARBA" id="ARBA00012557"/>
    </source>
</evidence>
<keyword evidence="7 25" id="KW-0328">Glycosyltransferase</keyword>
<keyword evidence="17" id="KW-0464">Manganese</keyword>
<name>A0A226EA20_FOLCA</name>
<dbReference type="STRING" id="158441.A0A226EA20"/>
<comment type="cofactor">
    <cofactor evidence="1">
        <name>Mn(2+)</name>
        <dbReference type="ChEBI" id="CHEBI:29035"/>
    </cofactor>
</comment>
<comment type="caution">
    <text evidence="25">The sequence shown here is derived from an EMBL/GenBank/DDBJ whole genome shotgun (WGS) entry which is preliminary data.</text>
</comment>
<dbReference type="GO" id="GO:0000166">
    <property type="term" value="F:nucleotide binding"/>
    <property type="evidence" value="ECO:0007669"/>
    <property type="project" value="UniProtKB-KW"/>
</dbReference>
<protein>
    <recommendedName>
        <fullName evidence="18">Glycoprotein-N-acetylgalactosamine 3-beta-galactosyltransferase 1</fullName>
        <ecNumber evidence="6">2.4.1.122</ecNumber>
    </recommendedName>
    <alternativeName>
        <fullName evidence="20">Core 1 O-glycan T-synthase</fullName>
    </alternativeName>
    <alternativeName>
        <fullName evidence="21">Core 1 UDP-galactose:N-acetylgalactosamine-alpha-R beta 1,3-galactosyltransferase 1</fullName>
    </alternativeName>
    <alternativeName>
        <fullName evidence="19">Core 1 beta1,3-galactosyltransferase 1</fullName>
    </alternativeName>
</protein>
<evidence type="ECO:0000256" key="8">
    <source>
        <dbReference type="ARBA" id="ARBA00022679"/>
    </source>
</evidence>
<dbReference type="Pfam" id="PF02434">
    <property type="entry name" value="Fringe"/>
    <property type="match status" value="1"/>
</dbReference>
<dbReference type="OMA" id="HEREGPP"/>